<dbReference type="EMBL" id="ML178824">
    <property type="protein sequence ID" value="TFL01849.1"/>
    <property type="molecule type" value="Genomic_DNA"/>
</dbReference>
<evidence type="ECO:0000259" key="1">
    <source>
        <dbReference type="Pfam" id="PF00561"/>
    </source>
</evidence>
<dbReference type="SUPFAM" id="SSF53474">
    <property type="entry name" value="alpha/beta-Hydrolases"/>
    <property type="match status" value="1"/>
</dbReference>
<evidence type="ECO:0000313" key="2">
    <source>
        <dbReference type="EMBL" id="TFL01849.1"/>
    </source>
</evidence>
<dbReference type="Proteomes" id="UP000305067">
    <property type="component" value="Unassembled WGS sequence"/>
</dbReference>
<accession>A0A5C3QNI3</accession>
<keyword evidence="2" id="KW-0378">Hydrolase</keyword>
<dbReference type="GO" id="GO:0047372">
    <property type="term" value="F:monoacylglycerol lipase activity"/>
    <property type="evidence" value="ECO:0007669"/>
    <property type="project" value="TreeGrafter"/>
</dbReference>
<proteinExistence type="predicted"/>
<dbReference type="PANTHER" id="PTHR43798">
    <property type="entry name" value="MONOACYLGLYCEROL LIPASE"/>
    <property type="match status" value="1"/>
</dbReference>
<protein>
    <submittedName>
        <fullName evidence="2">Alpha/Beta hydrolase protein</fullName>
    </submittedName>
</protein>
<dbReference type="Gene3D" id="3.40.50.1820">
    <property type="entry name" value="alpha/beta hydrolase"/>
    <property type="match status" value="1"/>
</dbReference>
<organism evidence="2 3">
    <name type="scientific">Pterulicium gracile</name>
    <dbReference type="NCBI Taxonomy" id="1884261"/>
    <lineage>
        <taxon>Eukaryota</taxon>
        <taxon>Fungi</taxon>
        <taxon>Dikarya</taxon>
        <taxon>Basidiomycota</taxon>
        <taxon>Agaricomycotina</taxon>
        <taxon>Agaricomycetes</taxon>
        <taxon>Agaricomycetidae</taxon>
        <taxon>Agaricales</taxon>
        <taxon>Pleurotineae</taxon>
        <taxon>Pterulaceae</taxon>
        <taxon>Pterulicium</taxon>
    </lineage>
</organism>
<dbReference type="InterPro" id="IPR000073">
    <property type="entry name" value="AB_hydrolase_1"/>
</dbReference>
<reference evidence="2 3" key="1">
    <citation type="journal article" date="2019" name="Nat. Ecol. Evol.">
        <title>Megaphylogeny resolves global patterns of mushroom evolution.</title>
        <authorList>
            <person name="Varga T."/>
            <person name="Krizsan K."/>
            <person name="Foldi C."/>
            <person name="Dima B."/>
            <person name="Sanchez-Garcia M."/>
            <person name="Sanchez-Ramirez S."/>
            <person name="Szollosi G.J."/>
            <person name="Szarkandi J.G."/>
            <person name="Papp V."/>
            <person name="Albert L."/>
            <person name="Andreopoulos W."/>
            <person name="Angelini C."/>
            <person name="Antonin V."/>
            <person name="Barry K.W."/>
            <person name="Bougher N.L."/>
            <person name="Buchanan P."/>
            <person name="Buyck B."/>
            <person name="Bense V."/>
            <person name="Catcheside P."/>
            <person name="Chovatia M."/>
            <person name="Cooper J."/>
            <person name="Damon W."/>
            <person name="Desjardin D."/>
            <person name="Finy P."/>
            <person name="Geml J."/>
            <person name="Haridas S."/>
            <person name="Hughes K."/>
            <person name="Justo A."/>
            <person name="Karasinski D."/>
            <person name="Kautmanova I."/>
            <person name="Kiss B."/>
            <person name="Kocsube S."/>
            <person name="Kotiranta H."/>
            <person name="LaButti K.M."/>
            <person name="Lechner B.E."/>
            <person name="Liimatainen K."/>
            <person name="Lipzen A."/>
            <person name="Lukacs Z."/>
            <person name="Mihaltcheva S."/>
            <person name="Morgado L.N."/>
            <person name="Niskanen T."/>
            <person name="Noordeloos M.E."/>
            <person name="Ohm R.A."/>
            <person name="Ortiz-Santana B."/>
            <person name="Ovrebo C."/>
            <person name="Racz N."/>
            <person name="Riley R."/>
            <person name="Savchenko A."/>
            <person name="Shiryaev A."/>
            <person name="Soop K."/>
            <person name="Spirin V."/>
            <person name="Szebenyi C."/>
            <person name="Tomsovsky M."/>
            <person name="Tulloss R.E."/>
            <person name="Uehling J."/>
            <person name="Grigoriev I.V."/>
            <person name="Vagvolgyi C."/>
            <person name="Papp T."/>
            <person name="Martin F.M."/>
            <person name="Miettinen O."/>
            <person name="Hibbett D.S."/>
            <person name="Nagy L.G."/>
        </authorList>
    </citation>
    <scope>NUCLEOTIDE SEQUENCE [LARGE SCALE GENOMIC DNA]</scope>
    <source>
        <strain evidence="2 3">CBS 309.79</strain>
    </source>
</reference>
<name>A0A5C3QNI3_9AGAR</name>
<dbReference type="GO" id="GO:0046464">
    <property type="term" value="P:acylglycerol catabolic process"/>
    <property type="evidence" value="ECO:0007669"/>
    <property type="project" value="TreeGrafter"/>
</dbReference>
<keyword evidence="3" id="KW-1185">Reference proteome</keyword>
<dbReference type="Pfam" id="PF00561">
    <property type="entry name" value="Abhydrolase_1"/>
    <property type="match status" value="1"/>
</dbReference>
<dbReference type="AlphaFoldDB" id="A0A5C3QNI3"/>
<sequence length="323" mass="36025">MEHILPLLDGRQLAYAEAGDPLSDTVVLNIHGLFTYGQIDTKNLAPVFSQKSLHLIWPTQPGWGRSTPAPAKVPYRTFLCGDMTALLNHTRPVPPKYIYIVGGSYGTLGAQILYGAPYDQFPYGKHIAGLMILGPFSPFNQHKDYAKTFTLSSYLSIGPAAPYVPFLSTLSRIAVSSKLKNVESAQAFLSNIFHSKMGDGDKEEFLEWRARKGGEEGQFEREMAEKMVKSVEFSWEGFKNTATHLHEDWGFKVGGLDDEHTKAPVLIVCADKDDMSPPEMARWLDAHYKNSTVKVLSGGHLAAVTRMDQLWEEFLKPVPTKYV</sequence>
<gene>
    <name evidence="2" type="ORF">BDV98DRAFT_567623</name>
</gene>
<dbReference type="PANTHER" id="PTHR43798:SF33">
    <property type="entry name" value="HYDROLASE, PUTATIVE (AFU_ORTHOLOGUE AFUA_2G14860)-RELATED"/>
    <property type="match status" value="1"/>
</dbReference>
<dbReference type="InterPro" id="IPR029058">
    <property type="entry name" value="AB_hydrolase_fold"/>
</dbReference>
<evidence type="ECO:0000313" key="3">
    <source>
        <dbReference type="Proteomes" id="UP000305067"/>
    </source>
</evidence>
<dbReference type="InterPro" id="IPR050266">
    <property type="entry name" value="AB_hydrolase_sf"/>
</dbReference>
<feature type="domain" description="AB hydrolase-1" evidence="1">
    <location>
        <begin position="26"/>
        <end position="302"/>
    </location>
</feature>
<dbReference type="GO" id="GO:0016020">
    <property type="term" value="C:membrane"/>
    <property type="evidence" value="ECO:0007669"/>
    <property type="project" value="TreeGrafter"/>
</dbReference>
<dbReference type="OrthoDB" id="294702at2759"/>